<organism evidence="6 7">
    <name type="scientific">Vanrija albida</name>
    <dbReference type="NCBI Taxonomy" id="181172"/>
    <lineage>
        <taxon>Eukaryota</taxon>
        <taxon>Fungi</taxon>
        <taxon>Dikarya</taxon>
        <taxon>Basidiomycota</taxon>
        <taxon>Agaricomycotina</taxon>
        <taxon>Tremellomycetes</taxon>
        <taxon>Trichosporonales</taxon>
        <taxon>Trichosporonaceae</taxon>
        <taxon>Vanrija</taxon>
    </lineage>
</organism>
<gene>
    <name evidence="6" type="ORF">Q8F55_009021</name>
</gene>
<evidence type="ECO:0000256" key="2">
    <source>
        <dbReference type="PROSITE-ProRule" id="PRU00103"/>
    </source>
</evidence>
<proteinExistence type="inferred from homology"/>
<feature type="compositionally biased region" description="Basic and acidic residues" evidence="3">
    <location>
        <begin position="944"/>
        <end position="955"/>
    </location>
</feature>
<dbReference type="Gene3D" id="1.25.10.10">
    <property type="entry name" value="Leucine-rich Repeat Variant"/>
    <property type="match status" value="1"/>
</dbReference>
<dbReference type="InterPro" id="IPR016024">
    <property type="entry name" value="ARM-type_fold"/>
</dbReference>
<feature type="region of interest" description="Disordered" evidence="3">
    <location>
        <begin position="940"/>
        <end position="965"/>
    </location>
</feature>
<dbReference type="Pfam" id="PF10304">
    <property type="entry name" value="RTP1_C2"/>
    <property type="match status" value="1"/>
</dbReference>
<feature type="domain" description="RNA polymerase II assembly factor Rtp1 C-terminal" evidence="5">
    <location>
        <begin position="737"/>
        <end position="849"/>
    </location>
</feature>
<dbReference type="InterPro" id="IPR019414">
    <property type="entry name" value="Rtp1_C2"/>
</dbReference>
<dbReference type="SUPFAM" id="SSF48371">
    <property type="entry name" value="ARM repeat"/>
    <property type="match status" value="1"/>
</dbReference>
<comment type="similarity">
    <text evidence="1">Belongs to the Tango6 family.</text>
</comment>
<dbReference type="PROSITE" id="PS50077">
    <property type="entry name" value="HEAT_REPEAT"/>
    <property type="match status" value="1"/>
</dbReference>
<dbReference type="RefSeq" id="XP_069205334.1">
    <property type="nucleotide sequence ID" value="XM_069357397.1"/>
</dbReference>
<name>A0ABR3PSF8_9TREE</name>
<protein>
    <recommendedName>
        <fullName evidence="8">RNA polymerase II assembly factor Rtp1 C-terminal domain-containing protein</fullName>
    </recommendedName>
</protein>
<dbReference type="InterPro" id="IPR019451">
    <property type="entry name" value="Rtp1_C1"/>
</dbReference>
<feature type="repeat" description="HEAT" evidence="2">
    <location>
        <begin position="776"/>
        <end position="814"/>
    </location>
</feature>
<reference evidence="6 7" key="1">
    <citation type="submission" date="2023-08" db="EMBL/GenBank/DDBJ databases">
        <title>Annotated Genome Sequence of Vanrija albida AlHP1.</title>
        <authorList>
            <person name="Herzog R."/>
        </authorList>
    </citation>
    <scope>NUCLEOTIDE SEQUENCE [LARGE SCALE GENOMIC DNA]</scope>
    <source>
        <strain evidence="6 7">AlHP1</strain>
    </source>
</reference>
<dbReference type="PANTHER" id="PTHR20959:SF1">
    <property type="entry name" value="TRANSPORT AND GOLGI ORGANIZATION PROTEIN 6 HOMOLOG"/>
    <property type="match status" value="1"/>
</dbReference>
<evidence type="ECO:0008006" key="8">
    <source>
        <dbReference type="Google" id="ProtNLM"/>
    </source>
</evidence>
<accession>A0ABR3PSF8</accession>
<dbReference type="PANTHER" id="PTHR20959">
    <property type="entry name" value="TRANSPORT AND GOLGI ORGANIZATION PROTEIN 6 FAMILY MEMBER"/>
    <property type="match status" value="1"/>
</dbReference>
<dbReference type="InterPro" id="IPR021133">
    <property type="entry name" value="HEAT_type_2"/>
</dbReference>
<dbReference type="Proteomes" id="UP001565368">
    <property type="component" value="Unassembled WGS sequence"/>
</dbReference>
<evidence type="ECO:0000259" key="5">
    <source>
        <dbReference type="Pfam" id="PF10363"/>
    </source>
</evidence>
<comment type="caution">
    <text evidence="6">The sequence shown here is derived from an EMBL/GenBank/DDBJ whole genome shotgun (WGS) entry which is preliminary data.</text>
</comment>
<evidence type="ECO:0000313" key="6">
    <source>
        <dbReference type="EMBL" id="KAL1405390.1"/>
    </source>
</evidence>
<evidence type="ECO:0000256" key="3">
    <source>
        <dbReference type="SAM" id="MobiDB-lite"/>
    </source>
</evidence>
<evidence type="ECO:0000256" key="1">
    <source>
        <dbReference type="ARBA" id="ARBA00005724"/>
    </source>
</evidence>
<dbReference type="GeneID" id="95990064"/>
<evidence type="ECO:0000259" key="4">
    <source>
        <dbReference type="Pfam" id="PF10304"/>
    </source>
</evidence>
<dbReference type="Pfam" id="PF10363">
    <property type="entry name" value="RTP1_C1"/>
    <property type="match status" value="1"/>
</dbReference>
<keyword evidence="7" id="KW-1185">Reference proteome</keyword>
<feature type="domain" description="RNA polymerase II assembly factor Rtp1 C-terminal" evidence="4">
    <location>
        <begin position="1030"/>
        <end position="1054"/>
    </location>
</feature>
<sequence>MSTAGGSIKTLLASATALLAPPAPLPSAPPALLERLRASSAVLSSWRTRPGWTEDDELDQIGDDDEASRARKERRDALVQLVGRRCLDLLLALQAQLGKEFWPAEFKDGLGDKDFLLGTADLRVVRLMLSHAVASLLLPLTLAYVVGLPRRAPLDPRLPAAAGDLLSLLESPAPPADGSGARVTHSTAITLALAHSHLPPLVLAAVTLGWTPTAPPPTHAALRAKLVSALAGFAPSQAMAALSGALQTIQEGKRKPPRGWTRVWPAYVEGAIGTLLSGQMQRPGGVRAVMENVFGEAGNMAGPEAVEGSKLDRIAGLLSRVPKSTPPEVYIPKLLTTLFDLIAPESAQHPIVYTHAASYVVHHLWQTSPLAVEWLRSRLHAPWLPQNPQPGVVVPSAQVDAAARSMAQLVLHAPPSPDFTDFVVSPILPPLFALHAKLSPAVGAGSIQKAAATAPGLVGDVRLLLSSWGKVVPKDKGVAGVWSIVVGGRGWPPSDDGEELYWNVKGRSAEIVFGHPEAPQPSVSTSMDVDGDDTDALDSFDLSPDPPTLVSLLKSFDRPDVSSDVFLKVLDEWRVRANADDQDPLKSLLFLRITLAMMETLGEKLLANPDHVLTFVEGVLGDEVHTLEAKMTESKPLIQEVDADEPLPELTAEGVEKMGMVETAISLLLASLEANDKLNFTTAPILHPISNHLEALAGSQLSGVRQLAREAQLVLLVRRSATLTAQDGSVSPAVATYRRALTLVSDPILPVRAHGLVLLRDLVLGKDYDKALTPSILDVYMQAIQDKDSYIYLNAVKGVAAMAETLGKEIFKTLVRLYREAGDGVSGDALDKALRIGEALGLVIRRAGKAFVANAGIVVPVLLSTFANAKLPTILRTSALSLLSTCAEVDHLALLPWADELASAAVDLVQIESVASSPFGPEPAAQPQPTRKVVLIDDDEPEEEAPKETGPRIVDDEPTAQDSKHPALRRAAVVFLGLLVASLIEAAGEGGEEAGSGEFQFRMPNAPVAIAPARQPAPTLAEPVLERAGTVLRYVAHTDDDEVVRGQASEVVALVDRLRVVRLGDRLSNTLL</sequence>
<dbReference type="InterPro" id="IPR039600">
    <property type="entry name" value="TANGO6/Rtp1"/>
</dbReference>
<evidence type="ECO:0000313" key="7">
    <source>
        <dbReference type="Proteomes" id="UP001565368"/>
    </source>
</evidence>
<dbReference type="InterPro" id="IPR011989">
    <property type="entry name" value="ARM-like"/>
</dbReference>
<dbReference type="EMBL" id="JBBXJM010000007">
    <property type="protein sequence ID" value="KAL1405390.1"/>
    <property type="molecule type" value="Genomic_DNA"/>
</dbReference>